<evidence type="ECO:0000259" key="2">
    <source>
        <dbReference type="Pfam" id="PF01370"/>
    </source>
</evidence>
<sequence>MFQYANCSTPNRCLRRMKIFLTGSSGCLASVLLPALVADTSVTSVTGIDIVEPGFADPKFTHVTMDMRNPEVHDLMRGHDAVIHLAFAVKRGRMSLPKMTEINVGGSQNVIDAAIANGIGTFLNLSSVSVYGTGENMTEEAKPNPPSWFAYADHKVEVERYLAAKIPSAVQIRAHLIVGAHAQKFLREIFLLPVWLDFGQSQPKQQVVHEADVVDAILAALKKGAQGIYNVAADDVIALGGDYIRKGQEEGRKIRRMPFSIVRLSAVLAQTVMKNDLPTLISMLNTTATVSCEKARRELGWQPRRSAWQARTDALRSLDAI</sequence>
<dbReference type="EMBL" id="CCXZ01000097">
    <property type="protein sequence ID" value="CEG15304.1"/>
    <property type="molecule type" value="Genomic_DNA"/>
</dbReference>
<accession>A0A0U5FAH7</accession>
<proteinExistence type="predicted"/>
<protein>
    <submittedName>
        <fullName evidence="3">Putative UDP-galactose 4-epimerase</fullName>
        <ecNumber evidence="3">5.1.3.2</ecNumber>
    </submittedName>
</protein>
<dbReference type="AlphaFoldDB" id="A0A0U5FAH7"/>
<comment type="caution">
    <text evidence="3">The sequence shown here is derived from an EMBL/GenBank/DDBJ whole genome shotgun (WGS) entry which is preliminary data.</text>
</comment>
<name>A0A0U5FAH7_XANCI</name>
<dbReference type="EC" id="5.1.3.2" evidence="3"/>
<feature type="domain" description="NAD-dependent epimerase/dehydratase" evidence="2">
    <location>
        <begin position="19"/>
        <end position="232"/>
    </location>
</feature>
<dbReference type="Gene3D" id="3.40.50.720">
    <property type="entry name" value="NAD(P)-binding Rossmann-like Domain"/>
    <property type="match status" value="1"/>
</dbReference>
<dbReference type="InterPro" id="IPR001509">
    <property type="entry name" value="Epimerase_deHydtase"/>
</dbReference>
<keyword evidence="4" id="KW-1185">Reference proteome</keyword>
<keyword evidence="3" id="KW-0413">Isomerase</keyword>
<dbReference type="SUPFAM" id="SSF51735">
    <property type="entry name" value="NAD(P)-binding Rossmann-fold domains"/>
    <property type="match status" value="1"/>
</dbReference>
<dbReference type="Pfam" id="PF01370">
    <property type="entry name" value="Epimerase"/>
    <property type="match status" value="1"/>
</dbReference>
<dbReference type="InterPro" id="IPR036291">
    <property type="entry name" value="NAD(P)-bd_dom_sf"/>
</dbReference>
<evidence type="ECO:0000256" key="1">
    <source>
        <dbReference type="SAM" id="SignalP"/>
    </source>
</evidence>
<evidence type="ECO:0000313" key="3">
    <source>
        <dbReference type="EMBL" id="CEG15304.1"/>
    </source>
</evidence>
<organism evidence="3 4">
    <name type="scientific">Xanthomonas citri pv. citri</name>
    <dbReference type="NCBI Taxonomy" id="611301"/>
    <lineage>
        <taxon>Bacteria</taxon>
        <taxon>Pseudomonadati</taxon>
        <taxon>Pseudomonadota</taxon>
        <taxon>Gammaproteobacteria</taxon>
        <taxon>Lysobacterales</taxon>
        <taxon>Lysobacteraceae</taxon>
        <taxon>Xanthomonas</taxon>
    </lineage>
</organism>
<dbReference type="PANTHER" id="PTHR43245">
    <property type="entry name" value="BIFUNCTIONAL POLYMYXIN RESISTANCE PROTEIN ARNA"/>
    <property type="match status" value="1"/>
</dbReference>
<feature type="signal peptide" evidence="1">
    <location>
        <begin position="1"/>
        <end position="29"/>
    </location>
</feature>
<dbReference type="InterPro" id="IPR050177">
    <property type="entry name" value="Lipid_A_modif_metabolic_enz"/>
</dbReference>
<reference evidence="3 4" key="1">
    <citation type="submission" date="2014-09" db="EMBL/GenBank/DDBJ databases">
        <authorList>
            <person name="Regsiter A."/>
        </authorList>
    </citation>
    <scope>NUCLEOTIDE SEQUENCE [LARGE SCALE GENOMIC DNA]</scope>
</reference>
<evidence type="ECO:0000313" key="4">
    <source>
        <dbReference type="Proteomes" id="UP000052230"/>
    </source>
</evidence>
<gene>
    <name evidence="3" type="ORF">XAC3562_1860006</name>
</gene>
<feature type="chain" id="PRO_5006856741" evidence="1">
    <location>
        <begin position="30"/>
        <end position="321"/>
    </location>
</feature>
<keyword evidence="1" id="KW-0732">Signal</keyword>
<dbReference type="Proteomes" id="UP000052230">
    <property type="component" value="Unassembled WGS sequence"/>
</dbReference>
<dbReference type="GO" id="GO:0003978">
    <property type="term" value="F:UDP-glucose 4-epimerase activity"/>
    <property type="evidence" value="ECO:0007669"/>
    <property type="project" value="UniProtKB-EC"/>
</dbReference>